<dbReference type="Proteomes" id="UP000887576">
    <property type="component" value="Unplaced"/>
</dbReference>
<proteinExistence type="predicted"/>
<evidence type="ECO:0000313" key="2">
    <source>
        <dbReference type="WBParaSite" id="JU765_v2.g16158.t2"/>
    </source>
</evidence>
<evidence type="ECO:0000313" key="1">
    <source>
        <dbReference type="Proteomes" id="UP000887576"/>
    </source>
</evidence>
<sequence length="689" mass="79739">MGRSIGRTNSKPKNRQSAPALGRISASTPANAPKKTGTKERLNQKSKPKEIRTDSESSNKKVPVQISQNQRERKSHQPISKTAKDEKKRPSTLMSGRVIGTEKKIKATKEIFTKVDSSKDKHPGTNSKESSRRLSTPSRKVTKVEPMSPVNSNELINHKGSSKESIKKWNQVKETRNKQPREEPRRKEMKRREKTRQEKEREREREREKEKEKERENEDDSELVKRKKPAPVHHNIQIKRVKVHKNKEQNVENSSSTGDDNSDSIKRRKPKELIPVVNYPIIPKSPPHSPPRPPPEPPIHLKTREENEQTDVEADSPASEKARVFVRTGGRLSIANKTYEVADGCVMGDYGSCRIQETETKEYFTLRYETMATTCKRIKTECTILVLAAATKRSHITRLVLRGSIDNFQLKFVITEALGETLPELLRSFYNEHFSLKTALKLAYETLDCIEDIHKIGMIHRDIKPGSFAFGFEKPANSNLYVTNLGLTKKFRTAADLKVIPARKRVPFFGTVRYASRSAHERKERSRKDDLESWFFMACEFIEEQALSWRKSSNKQEIYDQKVRFFSDDGFADAINKFNVIPDDFRVLMHYVMNLEFDSNPDYTYMKKTIKDAMDKQHFELEEPWEWLSNDFSKKQLSAKKTKLRTCPTMQPESNKEELIPVDPDDLKFKEVTCMSTQKNYEEESKKDD</sequence>
<reference evidence="2" key="1">
    <citation type="submission" date="2022-11" db="UniProtKB">
        <authorList>
            <consortium name="WormBaseParasite"/>
        </authorList>
    </citation>
    <scope>IDENTIFICATION</scope>
</reference>
<protein>
    <submittedName>
        <fullName evidence="2">Protein kinase domain-containing protein</fullName>
    </submittedName>
</protein>
<name>A0AC34QGK8_9BILA</name>
<organism evidence="1 2">
    <name type="scientific">Panagrolaimus sp. JU765</name>
    <dbReference type="NCBI Taxonomy" id="591449"/>
    <lineage>
        <taxon>Eukaryota</taxon>
        <taxon>Metazoa</taxon>
        <taxon>Ecdysozoa</taxon>
        <taxon>Nematoda</taxon>
        <taxon>Chromadorea</taxon>
        <taxon>Rhabditida</taxon>
        <taxon>Tylenchina</taxon>
        <taxon>Panagrolaimomorpha</taxon>
        <taxon>Panagrolaimoidea</taxon>
        <taxon>Panagrolaimidae</taxon>
        <taxon>Panagrolaimus</taxon>
    </lineage>
</organism>
<accession>A0AC34QGK8</accession>
<dbReference type="WBParaSite" id="JU765_v2.g16158.t2">
    <property type="protein sequence ID" value="JU765_v2.g16158.t2"/>
    <property type="gene ID" value="JU765_v2.g16158"/>
</dbReference>